<keyword evidence="2" id="KW-1185">Reference proteome</keyword>
<dbReference type="AlphaFoldDB" id="A0AAD7GPD2"/>
<organism evidence="1 2">
    <name type="scientific">Mycena rosella</name>
    <name type="common">Pink bonnet</name>
    <name type="synonym">Agaricus rosellus</name>
    <dbReference type="NCBI Taxonomy" id="1033263"/>
    <lineage>
        <taxon>Eukaryota</taxon>
        <taxon>Fungi</taxon>
        <taxon>Dikarya</taxon>
        <taxon>Basidiomycota</taxon>
        <taxon>Agaricomycotina</taxon>
        <taxon>Agaricomycetes</taxon>
        <taxon>Agaricomycetidae</taxon>
        <taxon>Agaricales</taxon>
        <taxon>Marasmiineae</taxon>
        <taxon>Mycenaceae</taxon>
        <taxon>Mycena</taxon>
    </lineage>
</organism>
<dbReference type="EMBL" id="JARKIE010000029">
    <property type="protein sequence ID" value="KAJ7697596.1"/>
    <property type="molecule type" value="Genomic_DNA"/>
</dbReference>
<evidence type="ECO:0000313" key="2">
    <source>
        <dbReference type="Proteomes" id="UP001221757"/>
    </source>
</evidence>
<evidence type="ECO:0000313" key="1">
    <source>
        <dbReference type="EMBL" id="KAJ7697596.1"/>
    </source>
</evidence>
<dbReference type="Proteomes" id="UP001221757">
    <property type="component" value="Unassembled WGS sequence"/>
</dbReference>
<name>A0AAD7GPD2_MYCRO</name>
<accession>A0AAD7GPD2</accession>
<protein>
    <submittedName>
        <fullName evidence="1">Uncharacterized protein</fullName>
    </submittedName>
</protein>
<sequence>MVSFKNHVALANFQNRIQDARNVVWRDKGQPEADLPTLRDCLEHAATGGFRSPGLSGGHHSRSCSGLWSVGTSLRQILGCLRGPGTFTALHKFLLNALPLLVPATEPGLPSAFHKEEDSRKRTCRWHSALAGTISGGLGVFWEKRSRRWDIAQQVFVKSALISFIPIPQLTPRSRGLHGTYNNYSEKWGISIPYGAVIVFSLSCACIRFRAPSSSDPAQDVPKSHTRAFFALIRFYDYTSTGASVSTLSDRPRLTLSLSSQATFNIKAVQEHVVDIPALDRLIARSDVTSTNLSSLLSLRERALAGLPGGGPGRIPQRFLLDSPDLLGTTLRAEHFLPLAHFLRGRRATVGTMRSSAFLGATGALWQAVLCLKHGLYESLMAAPASSPLRKLLP</sequence>
<proteinExistence type="predicted"/>
<comment type="caution">
    <text evidence="1">The sequence shown here is derived from an EMBL/GenBank/DDBJ whole genome shotgun (WGS) entry which is preliminary data.</text>
</comment>
<gene>
    <name evidence="1" type="ORF">B0H17DRAFT_1177574</name>
</gene>
<reference evidence="1" key="1">
    <citation type="submission" date="2023-03" db="EMBL/GenBank/DDBJ databases">
        <title>Massive genome expansion in bonnet fungi (Mycena s.s.) driven by repeated elements and novel gene families across ecological guilds.</title>
        <authorList>
            <consortium name="Lawrence Berkeley National Laboratory"/>
            <person name="Harder C.B."/>
            <person name="Miyauchi S."/>
            <person name="Viragh M."/>
            <person name="Kuo A."/>
            <person name="Thoen E."/>
            <person name="Andreopoulos B."/>
            <person name="Lu D."/>
            <person name="Skrede I."/>
            <person name="Drula E."/>
            <person name="Henrissat B."/>
            <person name="Morin E."/>
            <person name="Kohler A."/>
            <person name="Barry K."/>
            <person name="LaButti K."/>
            <person name="Morin E."/>
            <person name="Salamov A."/>
            <person name="Lipzen A."/>
            <person name="Mereny Z."/>
            <person name="Hegedus B."/>
            <person name="Baldrian P."/>
            <person name="Stursova M."/>
            <person name="Weitz H."/>
            <person name="Taylor A."/>
            <person name="Grigoriev I.V."/>
            <person name="Nagy L.G."/>
            <person name="Martin F."/>
            <person name="Kauserud H."/>
        </authorList>
    </citation>
    <scope>NUCLEOTIDE SEQUENCE</scope>
    <source>
        <strain evidence="1">CBHHK067</strain>
    </source>
</reference>